<keyword evidence="3 10" id="KW-1003">Cell membrane</keyword>
<keyword evidence="5 10" id="KW-0812">Transmembrane</keyword>
<comment type="similarity">
    <text evidence="10">Belongs to the SecD/SecF family. SecD subfamily.</text>
</comment>
<keyword evidence="4 10" id="KW-0997">Cell inner membrane</keyword>
<dbReference type="FunFam" id="1.20.1640.10:FF:000004">
    <property type="entry name" value="Protein translocase subunit SecD"/>
    <property type="match status" value="1"/>
</dbReference>
<comment type="subcellular location">
    <subcellularLocation>
        <location evidence="10">Cell inner membrane</location>
        <topology evidence="10">Multi-pass membrane protein</topology>
    </subcellularLocation>
    <subcellularLocation>
        <location evidence="1">Cell membrane</location>
        <topology evidence="1">Multi-pass membrane protein</topology>
    </subcellularLocation>
</comment>
<dbReference type="InterPro" id="IPR054384">
    <property type="entry name" value="SecDF_P1_head"/>
</dbReference>
<dbReference type="AlphaFoldDB" id="E1X0T6"/>
<dbReference type="FunFam" id="3.30.1360.200:FF:000002">
    <property type="entry name" value="Preprotein translocase subunit SecD"/>
    <property type="match status" value="1"/>
</dbReference>
<feature type="transmembrane region" description="Helical" evidence="10">
    <location>
        <begin position="433"/>
        <end position="453"/>
    </location>
</feature>
<evidence type="ECO:0000313" key="15">
    <source>
        <dbReference type="Proteomes" id="UP000008963"/>
    </source>
</evidence>
<dbReference type="GO" id="GO:0065002">
    <property type="term" value="P:intracellular protein transmembrane transport"/>
    <property type="evidence" value="ECO:0007669"/>
    <property type="project" value="UniProtKB-UniRule"/>
</dbReference>
<dbReference type="GO" id="GO:0005886">
    <property type="term" value="C:plasma membrane"/>
    <property type="evidence" value="ECO:0007669"/>
    <property type="project" value="UniProtKB-SubCell"/>
</dbReference>
<dbReference type="EMBL" id="FQ312005">
    <property type="protein sequence ID" value="CBW26424.1"/>
    <property type="molecule type" value="Genomic_DNA"/>
</dbReference>
<dbReference type="Gene3D" id="3.30.1360.200">
    <property type="match status" value="1"/>
</dbReference>
<comment type="subunit">
    <text evidence="10">Forms a complex with SecF. Part of the essential Sec protein translocation apparatus which comprises SecA, SecYEG and auxiliary proteins SecDF. Other proteins may also be involved.</text>
</comment>
<evidence type="ECO:0000256" key="6">
    <source>
        <dbReference type="ARBA" id="ARBA00022927"/>
    </source>
</evidence>
<evidence type="ECO:0000259" key="13">
    <source>
        <dbReference type="Pfam" id="PF22599"/>
    </source>
</evidence>
<dbReference type="Pfam" id="PF02355">
    <property type="entry name" value="SecD_SecF_C"/>
    <property type="match status" value="1"/>
</dbReference>
<name>E1X0T6_HALMS</name>
<dbReference type="GO" id="GO:0006605">
    <property type="term" value="P:protein targeting"/>
    <property type="evidence" value="ECO:0007669"/>
    <property type="project" value="UniProtKB-UniRule"/>
</dbReference>
<evidence type="ECO:0000256" key="10">
    <source>
        <dbReference type="HAMAP-Rule" id="MF_01463"/>
    </source>
</evidence>
<feature type="transmembrane region" description="Helical" evidence="10">
    <location>
        <begin position="532"/>
        <end position="552"/>
    </location>
</feature>
<evidence type="ECO:0000256" key="8">
    <source>
        <dbReference type="ARBA" id="ARBA00023010"/>
    </source>
</evidence>
<sequence length="570" mass="62750">MKRSWWYRFIFLIIVTITSVVIILPTALDFQEESNYPVKSKINLGLDLQGGLYMILGIDFKKVYKDEVKGYTRKVESLLADNGISSTPGDLNLADEMDPMQTLVLASPADMETAKAKIHEFYQGYIRITGDTGANLQLALTKVLKTQIEEQSVSKSIEVIRNRIDEFGVTEPEIISQGNDRIIIQLPGVKDIERAKDLIGKTAKLTFNLVNNEVSPVTIQDWITKAEASGITFKKGDRFSSYLNQLNEYLKNEKLLPAGWILAFEKTVNKLTNELESKIPYLVEENSALTGEALQDARVQIDQQKNEPYVSLEFKSSGAKLFETITGENIGRQLAIILDGNVYSAPNIQTRIGGGRAQITIGSGGFNKVMKEARDLALVLRAGALPVQLDFLEQRTVGPSLGHDSIDKARFASMVACILVFGFILVYYRVSGAIAIVTLALNVIIVIACLVGLEATLTLPGIAGIALTIGMAVDANIIIYERIREEVRKGVSNYKAVESGFESAFWTIIDANITTALAGFCLLNFGTGPIRGFAVTLLIGIFATVYTAYFAGKLLFEFYMDKVQGEDLSI</sequence>
<dbReference type="Proteomes" id="UP000008963">
    <property type="component" value="Chromosome"/>
</dbReference>
<reference evidence="15" key="1">
    <citation type="journal article" date="2013" name="ISME J.">
        <title>A small predatory core genome in the divergent marine Bacteriovorax marinus SJ and the terrestrial Bdellovibrio bacteriovorus.</title>
        <authorList>
            <person name="Crossman L.C."/>
            <person name="Chen H."/>
            <person name="Cerdeno-Tarraga A.M."/>
            <person name="Brooks K."/>
            <person name="Quail M.A."/>
            <person name="Pineiro S.A."/>
            <person name="Hobley L."/>
            <person name="Sockett R.E."/>
            <person name="Bentley S.D."/>
            <person name="Parkhill J."/>
            <person name="Williams H.N."/>
            <person name="Stine O.C."/>
        </authorList>
    </citation>
    <scope>NUCLEOTIDE SEQUENCE [LARGE SCALE GENOMIC DNA]</scope>
    <source>
        <strain evidence="15">ATCC BAA-682 / DSM 15412 / SJ</strain>
    </source>
</reference>
<feature type="transmembrane region" description="Helical" evidence="10">
    <location>
        <begin position="459"/>
        <end position="483"/>
    </location>
</feature>
<protein>
    <recommendedName>
        <fullName evidence="10">Protein translocase subunit SecD</fullName>
    </recommendedName>
</protein>
<dbReference type="PANTHER" id="PTHR30081:SF1">
    <property type="entry name" value="PROTEIN TRANSLOCASE SUBUNIT SECD"/>
    <property type="match status" value="1"/>
</dbReference>
<organism evidence="14 15">
    <name type="scientific">Halobacteriovorax marinus (strain ATCC BAA-682 / DSM 15412 / SJ)</name>
    <name type="common">Bacteriovorax marinus</name>
    <dbReference type="NCBI Taxonomy" id="862908"/>
    <lineage>
        <taxon>Bacteria</taxon>
        <taxon>Pseudomonadati</taxon>
        <taxon>Bdellovibrionota</taxon>
        <taxon>Bacteriovoracia</taxon>
        <taxon>Bacteriovoracales</taxon>
        <taxon>Halobacteriovoraceae</taxon>
        <taxon>Halobacteriovorax</taxon>
    </lineage>
</organism>
<feature type="transmembrane region" description="Helical" evidence="10">
    <location>
        <begin position="7"/>
        <end position="28"/>
    </location>
</feature>
<evidence type="ECO:0000259" key="11">
    <source>
        <dbReference type="Pfam" id="PF02355"/>
    </source>
</evidence>
<dbReference type="InterPro" id="IPR022813">
    <property type="entry name" value="SecD/SecF_arch_bac"/>
</dbReference>
<dbReference type="KEGG" id="bmx:BMS_1572"/>
<evidence type="ECO:0000256" key="4">
    <source>
        <dbReference type="ARBA" id="ARBA00022519"/>
    </source>
</evidence>
<dbReference type="HOGENOM" id="CLU_007894_4_3_7"/>
<accession>E1X0T6</accession>
<dbReference type="NCBIfam" id="TIGR00916">
    <property type="entry name" value="2A0604s01"/>
    <property type="match status" value="1"/>
</dbReference>
<keyword evidence="6 10" id="KW-0653">Protein transport</keyword>
<keyword evidence="8 10" id="KW-0811">Translocation</keyword>
<dbReference type="PATRIC" id="fig|862908.3.peg.1497"/>
<dbReference type="InterPro" id="IPR055344">
    <property type="entry name" value="SecD_SecF_C_bact"/>
</dbReference>
<keyword evidence="2 10" id="KW-0813">Transport</keyword>
<feature type="domain" description="Protein export membrane protein SecD/SecF C-terminal" evidence="11">
    <location>
        <begin position="391"/>
        <end position="556"/>
    </location>
</feature>
<feature type="transmembrane region" description="Helical" evidence="10">
    <location>
        <begin position="504"/>
        <end position="526"/>
    </location>
</feature>
<dbReference type="InterPro" id="IPR005791">
    <property type="entry name" value="SecD"/>
</dbReference>
<dbReference type="OrthoDB" id="5287731at2"/>
<evidence type="ECO:0000256" key="2">
    <source>
        <dbReference type="ARBA" id="ARBA00022448"/>
    </source>
</evidence>
<evidence type="ECO:0000259" key="12">
    <source>
        <dbReference type="Pfam" id="PF21760"/>
    </source>
</evidence>
<evidence type="ECO:0000256" key="1">
    <source>
        <dbReference type="ARBA" id="ARBA00004651"/>
    </source>
</evidence>
<feature type="domain" description="SecDF P1 head subdomain" evidence="13">
    <location>
        <begin position="276"/>
        <end position="387"/>
    </location>
</feature>
<evidence type="ECO:0000313" key="14">
    <source>
        <dbReference type="EMBL" id="CBW26424.1"/>
    </source>
</evidence>
<evidence type="ECO:0000256" key="5">
    <source>
        <dbReference type="ARBA" id="ARBA00022692"/>
    </source>
</evidence>
<evidence type="ECO:0000256" key="7">
    <source>
        <dbReference type="ARBA" id="ARBA00022989"/>
    </source>
</evidence>
<dbReference type="Pfam" id="PF22599">
    <property type="entry name" value="SecDF_P1_head"/>
    <property type="match status" value="1"/>
</dbReference>
<dbReference type="InterPro" id="IPR048634">
    <property type="entry name" value="SecD_SecF_C"/>
</dbReference>
<feature type="transmembrane region" description="Helical" evidence="10">
    <location>
        <begin position="409"/>
        <end position="428"/>
    </location>
</feature>
<dbReference type="GO" id="GO:0015450">
    <property type="term" value="F:protein-transporting ATPase activity"/>
    <property type="evidence" value="ECO:0007669"/>
    <property type="project" value="InterPro"/>
</dbReference>
<evidence type="ECO:0000256" key="3">
    <source>
        <dbReference type="ARBA" id="ARBA00022475"/>
    </source>
</evidence>
<dbReference type="Gene3D" id="1.20.1640.10">
    <property type="entry name" value="Multidrug efflux transporter AcrB transmembrane domain"/>
    <property type="match status" value="1"/>
</dbReference>
<dbReference type="Gene3D" id="3.30.70.3220">
    <property type="match status" value="1"/>
</dbReference>
<dbReference type="HAMAP" id="MF_01463_B">
    <property type="entry name" value="SecD_B"/>
    <property type="match status" value="1"/>
</dbReference>
<dbReference type="STRING" id="862908.BMS_1572"/>
<dbReference type="PANTHER" id="PTHR30081">
    <property type="entry name" value="PROTEIN-EXPORT MEMBRANE PROTEIN SEC"/>
    <property type="match status" value="1"/>
</dbReference>
<keyword evidence="9 10" id="KW-0472">Membrane</keyword>
<dbReference type="eggNOG" id="COG0342">
    <property type="taxonomic scope" value="Bacteria"/>
</dbReference>
<keyword evidence="7 10" id="KW-1133">Transmembrane helix</keyword>
<dbReference type="Pfam" id="PF21760">
    <property type="entry name" value="SecD_1st"/>
    <property type="match status" value="1"/>
</dbReference>
<proteinExistence type="inferred from homology"/>
<keyword evidence="15" id="KW-1185">Reference proteome</keyword>
<comment type="function">
    <text evidence="10">Part of the Sec protein translocase complex. Interacts with the SecYEG preprotein conducting channel. SecDF uses the proton motive force (PMF) to complete protein translocation after the ATP-dependent function of SecA.</text>
</comment>
<dbReference type="SUPFAM" id="SSF82866">
    <property type="entry name" value="Multidrug efflux transporter AcrB transmembrane domain"/>
    <property type="match status" value="1"/>
</dbReference>
<dbReference type="NCBIfam" id="TIGR01129">
    <property type="entry name" value="secD"/>
    <property type="match status" value="1"/>
</dbReference>
<dbReference type="RefSeq" id="WP_014244207.1">
    <property type="nucleotide sequence ID" value="NC_016620.1"/>
</dbReference>
<dbReference type="GO" id="GO:0043952">
    <property type="term" value="P:protein transport by the Sec complex"/>
    <property type="evidence" value="ECO:0007669"/>
    <property type="project" value="UniProtKB-UniRule"/>
</dbReference>
<feature type="domain" description="Protein translocase subunit SecDF P1" evidence="12">
    <location>
        <begin position="153"/>
        <end position="211"/>
    </location>
</feature>
<gene>
    <name evidence="10 14" type="primary">secD</name>
    <name evidence="14" type="ordered locus">BMS_1572</name>
</gene>
<evidence type="ECO:0000256" key="9">
    <source>
        <dbReference type="ARBA" id="ARBA00023136"/>
    </source>
</evidence>
<dbReference type="InterPro" id="IPR048631">
    <property type="entry name" value="SecD_1st"/>
</dbReference>